<evidence type="ECO:0000256" key="2">
    <source>
        <dbReference type="SAM" id="SignalP"/>
    </source>
</evidence>
<accession>A0A6I6JYS8</accession>
<feature type="chain" id="PRO_5026061628" evidence="2">
    <location>
        <begin position="22"/>
        <end position="106"/>
    </location>
</feature>
<dbReference type="RefSeq" id="WP_158869465.1">
    <property type="nucleotide sequence ID" value="NZ_CP046401.1"/>
</dbReference>
<feature type="compositionally biased region" description="Low complexity" evidence="1">
    <location>
        <begin position="80"/>
        <end position="95"/>
    </location>
</feature>
<reference evidence="3 4" key="1">
    <citation type="submission" date="2019-11" db="EMBL/GenBank/DDBJ databases">
        <authorList>
            <person name="Zheng R.K."/>
            <person name="Sun C.M."/>
        </authorList>
    </citation>
    <scope>NUCLEOTIDE SEQUENCE [LARGE SCALE GENOMIC DNA]</scope>
    <source>
        <strain evidence="3 4">WC007</strain>
    </source>
</reference>
<keyword evidence="2" id="KW-0732">Signal</keyword>
<dbReference type="AlphaFoldDB" id="A0A6I6JYS8"/>
<evidence type="ECO:0000313" key="3">
    <source>
        <dbReference type="EMBL" id="QGY46328.1"/>
    </source>
</evidence>
<dbReference type="EMBL" id="CP046401">
    <property type="protein sequence ID" value="QGY46328.1"/>
    <property type="molecule type" value="Genomic_DNA"/>
</dbReference>
<feature type="signal peptide" evidence="2">
    <location>
        <begin position="1"/>
        <end position="21"/>
    </location>
</feature>
<feature type="compositionally biased region" description="Basic and acidic residues" evidence="1">
    <location>
        <begin position="96"/>
        <end position="106"/>
    </location>
</feature>
<feature type="compositionally biased region" description="Basic and acidic residues" evidence="1">
    <location>
        <begin position="48"/>
        <end position="61"/>
    </location>
</feature>
<gene>
    <name evidence="3" type="ORF">GM418_22485</name>
</gene>
<organism evidence="3 4">
    <name type="scientific">Maribellus comscasis</name>
    <dbReference type="NCBI Taxonomy" id="2681766"/>
    <lineage>
        <taxon>Bacteria</taxon>
        <taxon>Pseudomonadati</taxon>
        <taxon>Bacteroidota</taxon>
        <taxon>Bacteroidia</taxon>
        <taxon>Marinilabiliales</taxon>
        <taxon>Prolixibacteraceae</taxon>
        <taxon>Maribellus</taxon>
    </lineage>
</organism>
<keyword evidence="4" id="KW-1185">Reference proteome</keyword>
<evidence type="ECO:0000313" key="4">
    <source>
        <dbReference type="Proteomes" id="UP000428260"/>
    </source>
</evidence>
<proteinExistence type="predicted"/>
<sequence>MKKLLLIFALVAIYGVSVSNASSKILNTSKTEISFVADTDNHSQPTIEDDKKDKKKSKESAKAVVTKTETSSGCTDAQKKSCAASGKSCAASEKSCCSEKKKEEKK</sequence>
<feature type="region of interest" description="Disordered" evidence="1">
    <location>
        <begin position="37"/>
        <end position="106"/>
    </location>
</feature>
<name>A0A6I6JYS8_9BACT</name>
<dbReference type="KEGG" id="mcos:GM418_22485"/>
<dbReference type="Proteomes" id="UP000428260">
    <property type="component" value="Chromosome"/>
</dbReference>
<protein>
    <submittedName>
        <fullName evidence="3">Uncharacterized protein</fullName>
    </submittedName>
</protein>
<evidence type="ECO:0000256" key="1">
    <source>
        <dbReference type="SAM" id="MobiDB-lite"/>
    </source>
</evidence>